<feature type="region of interest" description="Disordered" evidence="4">
    <location>
        <begin position="1"/>
        <end position="34"/>
    </location>
</feature>
<dbReference type="Gene3D" id="1.10.472.10">
    <property type="entry name" value="Cyclin-like"/>
    <property type="match status" value="1"/>
</dbReference>
<comment type="similarity">
    <text evidence="1">Belongs to the cyclin family. Cyclin C subfamily.</text>
</comment>
<evidence type="ECO:0000256" key="4">
    <source>
        <dbReference type="SAM" id="MobiDB-lite"/>
    </source>
</evidence>
<evidence type="ECO:0000256" key="2">
    <source>
        <dbReference type="ARBA" id="ARBA00014912"/>
    </source>
</evidence>
<keyword evidence="3" id="KW-0195">Cyclin</keyword>
<dbReference type="InterPro" id="IPR043198">
    <property type="entry name" value="Cyclin/Ssn8"/>
</dbReference>
<accession>A0AAD4EY75</accession>
<dbReference type="EMBL" id="JAHCVI010000003">
    <property type="protein sequence ID" value="KAG7287438.1"/>
    <property type="molecule type" value="Genomic_DNA"/>
</dbReference>
<dbReference type="GO" id="GO:0016538">
    <property type="term" value="F:cyclin-dependent protein serine/threonine kinase regulator activity"/>
    <property type="evidence" value="ECO:0007669"/>
    <property type="project" value="InterPro"/>
</dbReference>
<proteinExistence type="inferred from homology"/>
<dbReference type="InterPro" id="IPR006671">
    <property type="entry name" value="Cyclin_N"/>
</dbReference>
<protein>
    <recommendedName>
        <fullName evidence="2">RNA polymerase II holoenzyme cyclin-like subunit</fullName>
    </recommendedName>
</protein>
<dbReference type="Pfam" id="PF00134">
    <property type="entry name" value="Cyclin_N"/>
    <property type="match status" value="1"/>
</dbReference>
<evidence type="ECO:0000313" key="7">
    <source>
        <dbReference type="Proteomes" id="UP001197093"/>
    </source>
</evidence>
<dbReference type="SUPFAM" id="SSF47954">
    <property type="entry name" value="Cyclin-like"/>
    <property type="match status" value="2"/>
</dbReference>
<reference evidence="6" key="1">
    <citation type="submission" date="2023-02" db="EMBL/GenBank/DDBJ databases">
        <authorList>
            <person name="Palmer J.M."/>
        </authorList>
    </citation>
    <scope>NUCLEOTIDE SEQUENCE</scope>
    <source>
        <strain evidence="6">FW57</strain>
    </source>
</reference>
<feature type="compositionally biased region" description="Basic and acidic residues" evidence="4">
    <location>
        <begin position="390"/>
        <end position="399"/>
    </location>
</feature>
<feature type="compositionally biased region" description="Polar residues" evidence="4">
    <location>
        <begin position="324"/>
        <end position="342"/>
    </location>
</feature>
<keyword evidence="7" id="KW-1185">Reference proteome</keyword>
<dbReference type="SMART" id="SM00385">
    <property type="entry name" value="CYCLIN"/>
    <property type="match status" value="1"/>
</dbReference>
<sequence>MAPQPAKPPGATNGGPSPEEIKPIGPPSGLSAIPSQYNSEQGLRQSMKHIGYDEAREDGYRLKGIQLIDGVRQSLQLPVKTFDTAAIYYHKFRVRFPSNEYNYEDVALAALFVACKAEDTIKKSKDILCAAHNLRQPHDHKTPDDKTFEAPSRFTVGLERHILETIGFDFRVQYPQKLLIKMARKMFPREDTSNRAVGKEFIHVAYDMSIDLYKTFAPIKQASFTLVLAILELTALLLGTDPEKTKEFKKAAAWHSDRGCVLETMLDLLDLYTQFPKSTKVGLRFDLKKVMDVKIEINNLMAKEKHQRYHGWCDRCAPDLLDTRSVTPGSATSPATNPSLPGSGSAKRKRAPSEGTQRFVFDADEARREKDLVARHFNDEYEEHEVEVEEPIRDPEPRHPGRNNHSYRGHGPGHADFGWPTGIRTLVTGIEVDEGTGIEVTTASAVR</sequence>
<dbReference type="GO" id="GO:0006357">
    <property type="term" value="P:regulation of transcription by RNA polymerase II"/>
    <property type="evidence" value="ECO:0007669"/>
    <property type="project" value="InterPro"/>
</dbReference>
<dbReference type="InterPro" id="IPR013763">
    <property type="entry name" value="Cyclin-like_dom"/>
</dbReference>
<organism evidence="6 7">
    <name type="scientific">Staphylotrichum longicolle</name>
    <dbReference type="NCBI Taxonomy" id="669026"/>
    <lineage>
        <taxon>Eukaryota</taxon>
        <taxon>Fungi</taxon>
        <taxon>Dikarya</taxon>
        <taxon>Ascomycota</taxon>
        <taxon>Pezizomycotina</taxon>
        <taxon>Sordariomycetes</taxon>
        <taxon>Sordariomycetidae</taxon>
        <taxon>Sordariales</taxon>
        <taxon>Chaetomiaceae</taxon>
        <taxon>Staphylotrichum</taxon>
    </lineage>
</organism>
<comment type="caution">
    <text evidence="6">The sequence shown here is derived from an EMBL/GenBank/DDBJ whole genome shotgun (WGS) entry which is preliminary data.</text>
</comment>
<feature type="region of interest" description="Disordered" evidence="4">
    <location>
        <begin position="324"/>
        <end position="363"/>
    </location>
</feature>
<evidence type="ECO:0000313" key="6">
    <source>
        <dbReference type="EMBL" id="KAG7287438.1"/>
    </source>
</evidence>
<feature type="domain" description="Cyclin-like" evidence="5">
    <location>
        <begin position="66"/>
        <end position="164"/>
    </location>
</feature>
<dbReference type="Proteomes" id="UP001197093">
    <property type="component" value="Unassembled WGS sequence"/>
</dbReference>
<gene>
    <name evidence="6" type="ORF">NEMBOFW57_006949</name>
</gene>
<evidence type="ECO:0000259" key="5">
    <source>
        <dbReference type="SMART" id="SM00385"/>
    </source>
</evidence>
<evidence type="ECO:0000256" key="3">
    <source>
        <dbReference type="RuleBase" id="RU000383"/>
    </source>
</evidence>
<dbReference type="PANTHER" id="PTHR10026">
    <property type="entry name" value="CYCLIN"/>
    <property type="match status" value="1"/>
</dbReference>
<dbReference type="InterPro" id="IPR036915">
    <property type="entry name" value="Cyclin-like_sf"/>
</dbReference>
<evidence type="ECO:0000256" key="1">
    <source>
        <dbReference type="ARBA" id="ARBA00008638"/>
    </source>
</evidence>
<dbReference type="CDD" id="cd20546">
    <property type="entry name" value="CYCLIN_SpCG1C_ScCTK2-like_rpt2"/>
    <property type="match status" value="1"/>
</dbReference>
<feature type="region of interest" description="Disordered" evidence="4">
    <location>
        <begin position="382"/>
        <end position="416"/>
    </location>
</feature>
<dbReference type="AlphaFoldDB" id="A0AAD4EY75"/>
<name>A0AAD4EY75_9PEZI</name>